<accession>A0A1E7F465</accession>
<organism evidence="2 3">
    <name type="scientific">Fragilariopsis cylindrus CCMP1102</name>
    <dbReference type="NCBI Taxonomy" id="635003"/>
    <lineage>
        <taxon>Eukaryota</taxon>
        <taxon>Sar</taxon>
        <taxon>Stramenopiles</taxon>
        <taxon>Ochrophyta</taxon>
        <taxon>Bacillariophyta</taxon>
        <taxon>Bacillariophyceae</taxon>
        <taxon>Bacillariophycidae</taxon>
        <taxon>Bacillariales</taxon>
        <taxon>Bacillariaceae</taxon>
        <taxon>Fragilariopsis</taxon>
    </lineage>
</organism>
<reference evidence="2 3" key="1">
    <citation type="submission" date="2016-09" db="EMBL/GenBank/DDBJ databases">
        <title>Extensive genetic diversity and differential bi-allelic expression allows diatom success in the polar Southern Ocean.</title>
        <authorList>
            <consortium name="DOE Joint Genome Institute"/>
            <person name="Mock T."/>
            <person name="Otillar R.P."/>
            <person name="Strauss J."/>
            <person name="Dupont C."/>
            <person name="Frickenhaus S."/>
            <person name="Maumus F."/>
            <person name="Mcmullan M."/>
            <person name="Sanges R."/>
            <person name="Schmutz J."/>
            <person name="Toseland A."/>
            <person name="Valas R."/>
            <person name="Veluchamy A."/>
            <person name="Ward B.J."/>
            <person name="Allen A."/>
            <person name="Barry K."/>
            <person name="Falciatore A."/>
            <person name="Ferrante M."/>
            <person name="Fortunato A.E."/>
            <person name="Gloeckner G."/>
            <person name="Gruber A."/>
            <person name="Hipkin R."/>
            <person name="Janech M."/>
            <person name="Kroth P."/>
            <person name="Leese F."/>
            <person name="Lindquist E."/>
            <person name="Lyon B.R."/>
            <person name="Martin J."/>
            <person name="Mayer C."/>
            <person name="Parker M."/>
            <person name="Quesneville H."/>
            <person name="Raymond J."/>
            <person name="Uhlig C."/>
            <person name="Valentin K.U."/>
            <person name="Worden A.Z."/>
            <person name="Armbrust E.V."/>
            <person name="Bowler C."/>
            <person name="Green B."/>
            <person name="Moulton V."/>
            <person name="Van Oosterhout C."/>
            <person name="Grigoriev I."/>
        </authorList>
    </citation>
    <scope>NUCLEOTIDE SEQUENCE [LARGE SCALE GENOMIC DNA]</scope>
    <source>
        <strain evidence="2 3">CCMP1102</strain>
    </source>
</reference>
<evidence type="ECO:0000313" key="2">
    <source>
        <dbReference type="EMBL" id="OEU12924.1"/>
    </source>
</evidence>
<keyword evidence="3" id="KW-1185">Reference proteome</keyword>
<dbReference type="InParanoid" id="A0A1E7F465"/>
<evidence type="ECO:0000256" key="1">
    <source>
        <dbReference type="SAM" id="SignalP"/>
    </source>
</evidence>
<proteinExistence type="predicted"/>
<gene>
    <name evidence="2" type="ORF">FRACYDRAFT_244198</name>
</gene>
<keyword evidence="1" id="KW-0732">Signal</keyword>
<dbReference type="EMBL" id="KV784364">
    <property type="protein sequence ID" value="OEU12924.1"/>
    <property type="molecule type" value="Genomic_DNA"/>
</dbReference>
<name>A0A1E7F465_9STRA</name>
<dbReference type="Proteomes" id="UP000095751">
    <property type="component" value="Unassembled WGS sequence"/>
</dbReference>
<feature type="chain" id="PRO_5009192632" evidence="1">
    <location>
        <begin position="18"/>
        <end position="269"/>
    </location>
</feature>
<sequence length="269" mass="29901">MILPPIVVNVVNTLAAAVVLTLASQSGRNMIQTYRIINNTKNPLLSTTTNLISLPLSNNNGVNDDDVELIVEQLKKLNREQLLQLFISEHCVVAPPESELELELSGSEWNGCLLDNNSKIMTLVSNIMTHQLFSGSFSLFGSGGGRNNNNNNHNNNMKKKNTKTVWNGKAFLPGSRGIKKSKFVKHNDETETESKSSICLNYSNYQSSPYTSLWYTMTDELRYITVPTNGDKEDGERSSCINKNILIGLGSMSWSGGYLNCSPFVLWRT</sequence>
<dbReference type="AlphaFoldDB" id="A0A1E7F465"/>
<dbReference type="KEGG" id="fcy:FRACYDRAFT_244198"/>
<protein>
    <submittedName>
        <fullName evidence="2">Uncharacterized protein</fullName>
    </submittedName>
</protein>
<feature type="signal peptide" evidence="1">
    <location>
        <begin position="1"/>
        <end position="17"/>
    </location>
</feature>
<evidence type="ECO:0000313" key="3">
    <source>
        <dbReference type="Proteomes" id="UP000095751"/>
    </source>
</evidence>